<reference evidence="1 2" key="1">
    <citation type="submission" date="2019-05" db="EMBL/GenBank/DDBJ databases">
        <title>Mikania micrantha, genome provides insights into the molecular mechanism of rapid growth.</title>
        <authorList>
            <person name="Liu B."/>
        </authorList>
    </citation>
    <scope>NUCLEOTIDE SEQUENCE [LARGE SCALE GENOMIC DNA]</scope>
    <source>
        <strain evidence="1">NLD-2019</strain>
        <tissue evidence="1">Leaf</tissue>
    </source>
</reference>
<gene>
    <name evidence="1" type="ORF">E3N88_41307</name>
</gene>
<dbReference type="OrthoDB" id="1380421at2759"/>
<evidence type="ECO:0000313" key="2">
    <source>
        <dbReference type="Proteomes" id="UP000326396"/>
    </source>
</evidence>
<keyword evidence="2" id="KW-1185">Reference proteome</keyword>
<name>A0A5N6LQ17_9ASTR</name>
<protein>
    <submittedName>
        <fullName evidence="1">Uncharacterized protein</fullName>
    </submittedName>
</protein>
<dbReference type="Proteomes" id="UP000326396">
    <property type="component" value="Linkage Group LG9"/>
</dbReference>
<comment type="caution">
    <text evidence="1">The sequence shown here is derived from an EMBL/GenBank/DDBJ whole genome shotgun (WGS) entry which is preliminary data.</text>
</comment>
<dbReference type="EMBL" id="SZYD01000019">
    <property type="protein sequence ID" value="KAD2394330.1"/>
    <property type="molecule type" value="Genomic_DNA"/>
</dbReference>
<accession>A0A5N6LQ17</accession>
<dbReference type="AlphaFoldDB" id="A0A5N6LQ17"/>
<evidence type="ECO:0000313" key="1">
    <source>
        <dbReference type="EMBL" id="KAD2394330.1"/>
    </source>
</evidence>
<proteinExistence type="predicted"/>
<organism evidence="1 2">
    <name type="scientific">Mikania micrantha</name>
    <name type="common">bitter vine</name>
    <dbReference type="NCBI Taxonomy" id="192012"/>
    <lineage>
        <taxon>Eukaryota</taxon>
        <taxon>Viridiplantae</taxon>
        <taxon>Streptophyta</taxon>
        <taxon>Embryophyta</taxon>
        <taxon>Tracheophyta</taxon>
        <taxon>Spermatophyta</taxon>
        <taxon>Magnoliopsida</taxon>
        <taxon>eudicotyledons</taxon>
        <taxon>Gunneridae</taxon>
        <taxon>Pentapetalae</taxon>
        <taxon>asterids</taxon>
        <taxon>campanulids</taxon>
        <taxon>Asterales</taxon>
        <taxon>Asteraceae</taxon>
        <taxon>Asteroideae</taxon>
        <taxon>Heliantheae alliance</taxon>
        <taxon>Eupatorieae</taxon>
        <taxon>Mikania</taxon>
    </lineage>
</organism>
<sequence length="372" mass="41785">MTDPLRIQRGMPLLIAKYESQVAPIDGSSFAIAQFKPTRSVIMLVPTTQAATSIIINTSVVECNTCVDCPYQRTAFYLSVLSCFFPSLLPLSKEVLRDRGYNVTEICDRSPDLYEQQERVLLSRRRREGRNNLCDCGRFLLPYENLQVCVCECKTKAEPTIGNASLAVFGQLALIIYKNIDERSYGREMRSWAAAIKHEAGVVCDLVPGEGDIVLLVSTAKIIHRIMGNSSEIHVGLLNIFLANRDGVSPLSRVCNYVAEIISWSNMAQLKLVFESLCLTRSPVLVDLRVKHEVLNLCVAYMRIKEKQYPQYYRIRHPSEAGVTVVNSRFETLAEVARQPLIPPSDLRPPFSPLIITKASQPANIMTHPCNY</sequence>